<dbReference type="InterPro" id="IPR003010">
    <property type="entry name" value="C-N_Hydrolase"/>
</dbReference>
<evidence type="ECO:0000256" key="2">
    <source>
        <dbReference type="ARBA" id="ARBA00010065"/>
    </source>
</evidence>
<comment type="caution">
    <text evidence="11">The sequence shown here is derived from an EMBL/GenBank/DDBJ whole genome shotgun (WGS) entry which is preliminary data.</text>
</comment>
<evidence type="ECO:0000256" key="4">
    <source>
        <dbReference type="ARBA" id="ARBA00022679"/>
    </source>
</evidence>
<feature type="transmembrane region" description="Helical" evidence="9">
    <location>
        <begin position="30"/>
        <end position="46"/>
    </location>
</feature>
<feature type="transmembrane region" description="Helical" evidence="9">
    <location>
        <begin position="148"/>
        <end position="177"/>
    </location>
</feature>
<dbReference type="GO" id="GO:0005886">
    <property type="term" value="C:plasma membrane"/>
    <property type="evidence" value="ECO:0007669"/>
    <property type="project" value="UniProtKB-SubCell"/>
</dbReference>
<protein>
    <recommendedName>
        <fullName evidence="10">CN hydrolase domain-containing protein</fullName>
    </recommendedName>
</protein>
<feature type="transmembrane region" description="Helical" evidence="9">
    <location>
        <begin position="53"/>
        <end position="74"/>
    </location>
</feature>
<keyword evidence="4" id="KW-0808">Transferase</keyword>
<evidence type="ECO:0000256" key="5">
    <source>
        <dbReference type="ARBA" id="ARBA00022692"/>
    </source>
</evidence>
<dbReference type="GO" id="GO:0016410">
    <property type="term" value="F:N-acyltransferase activity"/>
    <property type="evidence" value="ECO:0007669"/>
    <property type="project" value="InterPro"/>
</dbReference>
<dbReference type="Pfam" id="PF00795">
    <property type="entry name" value="CN_hydrolase"/>
    <property type="match status" value="1"/>
</dbReference>
<keyword evidence="7 9" id="KW-0472">Membrane</keyword>
<feature type="transmembrane region" description="Helical" evidence="9">
    <location>
        <begin position="7"/>
        <end position="24"/>
    </location>
</feature>
<evidence type="ECO:0000256" key="8">
    <source>
        <dbReference type="ARBA" id="ARBA00023315"/>
    </source>
</evidence>
<dbReference type="Proteomes" id="UP000238563">
    <property type="component" value="Unassembled WGS sequence"/>
</dbReference>
<sequence length="468" mass="50503">MIRKDHPYLGIVAAATTGLLFWASRDTGPSGPLVLIAPIPWLAYALTAERVVWIAVLSFLAGTLGRLGLILTYITVIPPAVLILWIIFLPLWFMGTVLLTRWLYRSASLWMALLAYPVFSTASEFLFNLVSPHGSFGSLGYALIDLPILVQAASVGGIAALTFMGSLVPMAGTLFIISPHSRGHTALLAGAPLIVVLIFGAVRMEHGYDRQVAVSLIAVDALQDDDVRDEPTALRNAKAYADMIDTSAGTRPDIIVLPEKSLIRKPGWSDTGTLIRSAAEQYGISVVAGFNETLADGHHTNTAEFYQPMQQNGRYLKRRLIPGLESEFVSGTENLIIGSTGIAICKDMDFAAAIRDYGRRGVQLMLVPAWDFRADARLHARMAVVRGVENGFAVVRAAANGLLTVSDAYGEIIAEKATAKDEAVVLSAKVGLRDGTTLYALFGDVFGWLTVVGSVLLIIRGFRSMRTA</sequence>
<evidence type="ECO:0000256" key="3">
    <source>
        <dbReference type="ARBA" id="ARBA00022475"/>
    </source>
</evidence>
<dbReference type="RefSeq" id="WP_105734771.1">
    <property type="nucleotide sequence ID" value="NZ_PVBT01000004.1"/>
</dbReference>
<dbReference type="SUPFAM" id="SSF56317">
    <property type="entry name" value="Carbon-nitrogen hydrolase"/>
    <property type="match status" value="1"/>
</dbReference>
<feature type="domain" description="CN hydrolase" evidence="10">
    <location>
        <begin position="217"/>
        <end position="432"/>
    </location>
</feature>
<evidence type="ECO:0000313" key="11">
    <source>
        <dbReference type="EMBL" id="PRD52261.1"/>
    </source>
</evidence>
<reference evidence="11 12" key="1">
    <citation type="submission" date="2018-02" db="EMBL/GenBank/DDBJ databases">
        <title>The draft genome of Phyllobacterium myrsinacearum DSM5892.</title>
        <authorList>
            <person name="Li L."/>
            <person name="Liu L."/>
            <person name="Zhang X."/>
            <person name="Wang T."/>
        </authorList>
    </citation>
    <scope>NUCLEOTIDE SEQUENCE [LARGE SCALE GENOMIC DNA]</scope>
    <source>
        <strain evidence="11 12">DSM 5892</strain>
    </source>
</reference>
<evidence type="ECO:0000259" key="10">
    <source>
        <dbReference type="PROSITE" id="PS50263"/>
    </source>
</evidence>
<dbReference type="InterPro" id="IPR004563">
    <property type="entry name" value="Apolipo_AcylTrfase"/>
</dbReference>
<evidence type="ECO:0000256" key="1">
    <source>
        <dbReference type="ARBA" id="ARBA00004651"/>
    </source>
</evidence>
<comment type="similarity">
    <text evidence="2">Belongs to the CN hydrolase family. Apolipoprotein N-acyltransferase subfamily.</text>
</comment>
<evidence type="ECO:0000256" key="6">
    <source>
        <dbReference type="ARBA" id="ARBA00022989"/>
    </source>
</evidence>
<keyword evidence="12" id="KW-1185">Reference proteome</keyword>
<dbReference type="PANTHER" id="PTHR38686">
    <property type="entry name" value="APOLIPOPROTEIN N-ACYLTRANSFERASE"/>
    <property type="match status" value="1"/>
</dbReference>
<keyword evidence="3" id="KW-1003">Cell membrane</keyword>
<comment type="subcellular location">
    <subcellularLocation>
        <location evidence="1">Cell membrane</location>
        <topology evidence="1">Multi-pass membrane protein</topology>
    </subcellularLocation>
</comment>
<dbReference type="OrthoDB" id="9811121at2"/>
<proteinExistence type="inferred from homology"/>
<gene>
    <name evidence="11" type="ORF">C5750_15280</name>
</gene>
<accession>A0A2S9JGY9</accession>
<dbReference type="EMBL" id="PVBT01000004">
    <property type="protein sequence ID" value="PRD52261.1"/>
    <property type="molecule type" value="Genomic_DNA"/>
</dbReference>
<dbReference type="InterPro" id="IPR036526">
    <property type="entry name" value="C-N_Hydrolase_sf"/>
</dbReference>
<keyword evidence="8" id="KW-0012">Acyltransferase</keyword>
<dbReference type="PROSITE" id="PS50263">
    <property type="entry name" value="CN_HYDROLASE"/>
    <property type="match status" value="1"/>
</dbReference>
<evidence type="ECO:0000313" key="12">
    <source>
        <dbReference type="Proteomes" id="UP000238563"/>
    </source>
</evidence>
<keyword evidence="6 9" id="KW-1133">Transmembrane helix</keyword>
<feature type="transmembrane region" description="Helical" evidence="9">
    <location>
        <begin position="184"/>
        <end position="202"/>
    </location>
</feature>
<keyword evidence="5 9" id="KW-0812">Transmembrane</keyword>
<evidence type="ECO:0000256" key="9">
    <source>
        <dbReference type="SAM" id="Phobius"/>
    </source>
</evidence>
<dbReference type="PANTHER" id="PTHR38686:SF1">
    <property type="entry name" value="APOLIPOPROTEIN N-ACYLTRANSFERASE"/>
    <property type="match status" value="1"/>
</dbReference>
<organism evidence="11 12">
    <name type="scientific">Phyllobacterium myrsinacearum</name>
    <dbReference type="NCBI Taxonomy" id="28101"/>
    <lineage>
        <taxon>Bacteria</taxon>
        <taxon>Pseudomonadati</taxon>
        <taxon>Pseudomonadota</taxon>
        <taxon>Alphaproteobacteria</taxon>
        <taxon>Hyphomicrobiales</taxon>
        <taxon>Phyllobacteriaceae</taxon>
        <taxon>Phyllobacterium</taxon>
    </lineage>
</organism>
<feature type="transmembrane region" description="Helical" evidence="9">
    <location>
        <begin position="107"/>
        <end position="128"/>
    </location>
</feature>
<dbReference type="GO" id="GO:0042158">
    <property type="term" value="P:lipoprotein biosynthetic process"/>
    <property type="evidence" value="ECO:0007669"/>
    <property type="project" value="InterPro"/>
</dbReference>
<name>A0A2S9JGY9_9HYPH</name>
<feature type="transmembrane region" description="Helical" evidence="9">
    <location>
        <begin position="80"/>
        <end position="100"/>
    </location>
</feature>
<dbReference type="Gene3D" id="3.60.110.10">
    <property type="entry name" value="Carbon-nitrogen hydrolase"/>
    <property type="match status" value="1"/>
</dbReference>
<feature type="transmembrane region" description="Helical" evidence="9">
    <location>
        <begin position="438"/>
        <end position="459"/>
    </location>
</feature>
<evidence type="ECO:0000256" key="7">
    <source>
        <dbReference type="ARBA" id="ARBA00023136"/>
    </source>
</evidence>
<dbReference type="AlphaFoldDB" id="A0A2S9JGY9"/>